<dbReference type="SUPFAM" id="SSF55073">
    <property type="entry name" value="Nucleotide cyclase"/>
    <property type="match status" value="1"/>
</dbReference>
<evidence type="ECO:0000256" key="1">
    <source>
        <dbReference type="ARBA" id="ARBA00001946"/>
    </source>
</evidence>
<keyword evidence="4" id="KW-0812">Transmembrane</keyword>
<feature type="transmembrane region" description="Helical" evidence="4">
    <location>
        <begin position="127"/>
        <end position="146"/>
    </location>
</feature>
<dbReference type="EC" id="2.7.7.65" evidence="2"/>
<protein>
    <recommendedName>
        <fullName evidence="2">diguanylate cyclase</fullName>
        <ecNumber evidence="2">2.7.7.65</ecNumber>
    </recommendedName>
</protein>
<dbReference type="PANTHER" id="PTHR45138">
    <property type="entry name" value="REGULATORY COMPONENTS OF SENSORY TRANSDUCTION SYSTEM"/>
    <property type="match status" value="1"/>
</dbReference>
<comment type="catalytic activity">
    <reaction evidence="3">
        <text>2 GTP = 3',3'-c-di-GMP + 2 diphosphate</text>
        <dbReference type="Rhea" id="RHEA:24898"/>
        <dbReference type="ChEBI" id="CHEBI:33019"/>
        <dbReference type="ChEBI" id="CHEBI:37565"/>
        <dbReference type="ChEBI" id="CHEBI:58805"/>
        <dbReference type="EC" id="2.7.7.65"/>
    </reaction>
</comment>
<dbReference type="GO" id="GO:0043709">
    <property type="term" value="P:cell adhesion involved in single-species biofilm formation"/>
    <property type="evidence" value="ECO:0007669"/>
    <property type="project" value="TreeGrafter"/>
</dbReference>
<dbReference type="InterPro" id="IPR029787">
    <property type="entry name" value="Nucleotide_cyclase"/>
</dbReference>
<dbReference type="RefSeq" id="WP_369599964.1">
    <property type="nucleotide sequence ID" value="NZ_CP154858.1"/>
</dbReference>
<dbReference type="EMBL" id="CP154858">
    <property type="protein sequence ID" value="XDT70923.1"/>
    <property type="molecule type" value="Genomic_DNA"/>
</dbReference>
<keyword evidence="4" id="KW-1133">Transmembrane helix</keyword>
<proteinExistence type="predicted"/>
<gene>
    <name evidence="6" type="ORF">AAIA72_08860</name>
</gene>
<dbReference type="KEGG" id="tcd:AAIA72_08860"/>
<accession>A0AB39US87</accession>
<evidence type="ECO:0000259" key="5">
    <source>
        <dbReference type="PROSITE" id="PS50887"/>
    </source>
</evidence>
<keyword evidence="6" id="KW-0808">Transferase</keyword>
<reference evidence="6" key="1">
    <citation type="submission" date="2024-05" db="EMBL/GenBank/DDBJ databases">
        <title>Genome sequencing of novel strain.</title>
        <authorList>
            <person name="Ganbat D."/>
            <person name="Ganbat S."/>
            <person name="Lee S.-J."/>
        </authorList>
    </citation>
    <scope>NUCLEOTIDE SEQUENCE</scope>
    <source>
        <strain evidence="6">SMD15-11</strain>
    </source>
</reference>
<dbReference type="AlphaFoldDB" id="A0AB39US87"/>
<name>A0AB39US87_9GAMM</name>
<dbReference type="CDD" id="cd01949">
    <property type="entry name" value="GGDEF"/>
    <property type="match status" value="1"/>
</dbReference>
<feature type="transmembrane region" description="Helical" evidence="4">
    <location>
        <begin position="79"/>
        <end position="97"/>
    </location>
</feature>
<keyword evidence="6" id="KW-0548">Nucleotidyltransferase</keyword>
<dbReference type="FunFam" id="3.30.70.270:FF:000001">
    <property type="entry name" value="Diguanylate cyclase domain protein"/>
    <property type="match status" value="1"/>
</dbReference>
<dbReference type="InterPro" id="IPR000160">
    <property type="entry name" value="GGDEF_dom"/>
</dbReference>
<dbReference type="GO" id="GO:1902201">
    <property type="term" value="P:negative regulation of bacterial-type flagellum-dependent cell motility"/>
    <property type="evidence" value="ECO:0007669"/>
    <property type="project" value="TreeGrafter"/>
</dbReference>
<evidence type="ECO:0000256" key="3">
    <source>
        <dbReference type="ARBA" id="ARBA00034247"/>
    </source>
</evidence>
<dbReference type="PANTHER" id="PTHR45138:SF9">
    <property type="entry name" value="DIGUANYLATE CYCLASE DGCM-RELATED"/>
    <property type="match status" value="1"/>
</dbReference>
<organism evidence="6">
    <name type="scientific">Thermohahella caldifontis</name>
    <dbReference type="NCBI Taxonomy" id="3142973"/>
    <lineage>
        <taxon>Bacteria</taxon>
        <taxon>Pseudomonadati</taxon>
        <taxon>Pseudomonadota</taxon>
        <taxon>Gammaproteobacteria</taxon>
        <taxon>Oceanospirillales</taxon>
        <taxon>Hahellaceae</taxon>
        <taxon>Thermohahella</taxon>
    </lineage>
</organism>
<sequence length="372" mass="41762">MDNEEPRTAPAALRELVEGDARVIRILHALCWAGVVTLVGIGTKAWFSGHHVYGVSLYLFAVALALNAVVHHHTANDTLFRNAFIGIVGMLFCYLAASGGESNTGILWLYTFPPFVFYLVGLQRGLVMMALMMAVVVIVFLFPDLPFVKARYEPDFKIRFLTSMAFVTTFCYILDASRRKTGEELMAMASLFEKASRTDELTQLPNRRDMRQRLDQEYYRYKRHGRHFSIILLDIDFFKKINDTYGHDAGDYVLVRFAEVLSHSCRKLDSAARWGGEEFLVLLPDTSLIQALALAERLRDTVEKTAFVYKGRRIQVTTSAGVCSIGQTKDLEALLKQADINLYQAKIKGRNRVIPPVLTRSGADNDGTSGSA</sequence>
<dbReference type="Pfam" id="PF20966">
    <property type="entry name" value="MASE6"/>
    <property type="match status" value="1"/>
</dbReference>
<dbReference type="InterPro" id="IPR048435">
    <property type="entry name" value="MASE6"/>
</dbReference>
<dbReference type="InterPro" id="IPR043128">
    <property type="entry name" value="Rev_trsase/Diguanyl_cyclase"/>
</dbReference>
<dbReference type="SMART" id="SM00267">
    <property type="entry name" value="GGDEF"/>
    <property type="match status" value="1"/>
</dbReference>
<dbReference type="Pfam" id="PF00990">
    <property type="entry name" value="GGDEF"/>
    <property type="match status" value="1"/>
</dbReference>
<dbReference type="PROSITE" id="PS50887">
    <property type="entry name" value="GGDEF"/>
    <property type="match status" value="1"/>
</dbReference>
<keyword evidence="4" id="KW-0472">Membrane</keyword>
<comment type="cofactor">
    <cofactor evidence="1">
        <name>Mg(2+)</name>
        <dbReference type="ChEBI" id="CHEBI:18420"/>
    </cofactor>
</comment>
<dbReference type="Gene3D" id="3.30.70.270">
    <property type="match status" value="1"/>
</dbReference>
<evidence type="ECO:0000256" key="4">
    <source>
        <dbReference type="SAM" id="Phobius"/>
    </source>
</evidence>
<feature type="domain" description="GGDEF" evidence="5">
    <location>
        <begin position="226"/>
        <end position="358"/>
    </location>
</feature>
<dbReference type="InterPro" id="IPR050469">
    <property type="entry name" value="Diguanylate_Cyclase"/>
</dbReference>
<dbReference type="GO" id="GO:0052621">
    <property type="term" value="F:diguanylate cyclase activity"/>
    <property type="evidence" value="ECO:0007669"/>
    <property type="project" value="UniProtKB-EC"/>
</dbReference>
<dbReference type="GO" id="GO:0005886">
    <property type="term" value="C:plasma membrane"/>
    <property type="evidence" value="ECO:0007669"/>
    <property type="project" value="TreeGrafter"/>
</dbReference>
<feature type="transmembrane region" description="Helical" evidence="4">
    <location>
        <begin position="23"/>
        <end position="46"/>
    </location>
</feature>
<feature type="transmembrane region" description="Helical" evidence="4">
    <location>
        <begin position="52"/>
        <end position="70"/>
    </location>
</feature>
<evidence type="ECO:0000313" key="6">
    <source>
        <dbReference type="EMBL" id="XDT70923.1"/>
    </source>
</evidence>
<evidence type="ECO:0000256" key="2">
    <source>
        <dbReference type="ARBA" id="ARBA00012528"/>
    </source>
</evidence>